<evidence type="ECO:0000313" key="3">
    <source>
        <dbReference type="Proteomes" id="UP000482155"/>
    </source>
</evidence>
<dbReference type="Proteomes" id="UP000482155">
    <property type="component" value="Unassembled WGS sequence"/>
</dbReference>
<proteinExistence type="predicted"/>
<sequence length="104" mass="11265">MAKLNICEASDAVTSMQALRNVLREDLDDIERRIHELAQSGLATSEVGVSEMNIYCIARAALYSGLAGINEVLGWVHLMADKDSDGNAPEIVRSFHTVPAASIH</sequence>
<feature type="coiled-coil region" evidence="1">
    <location>
        <begin position="13"/>
        <end position="40"/>
    </location>
</feature>
<comment type="caution">
    <text evidence="2">The sequence shown here is derived from an EMBL/GenBank/DDBJ whole genome shotgun (WGS) entry which is preliminary data.</text>
</comment>
<evidence type="ECO:0000256" key="1">
    <source>
        <dbReference type="SAM" id="Coils"/>
    </source>
</evidence>
<name>A0A6B3SUT2_9BURK</name>
<accession>A0A6B3SUT2</accession>
<protein>
    <submittedName>
        <fullName evidence="2">Uncharacterized protein</fullName>
    </submittedName>
</protein>
<dbReference type="AlphaFoldDB" id="A0A6B3SUT2"/>
<keyword evidence="1" id="KW-0175">Coiled coil</keyword>
<reference evidence="2 3" key="1">
    <citation type="submission" date="2020-02" db="EMBL/GenBank/DDBJ databases">
        <authorList>
            <person name="Kim M.K."/>
        </authorList>
    </citation>
    <scope>NUCLEOTIDE SEQUENCE [LARGE SCALE GENOMIC DNA]</scope>
    <source>
        <strain evidence="2 3">17J57-3</strain>
    </source>
</reference>
<dbReference type="EMBL" id="JAAIVB010000066">
    <property type="protein sequence ID" value="NEX63135.1"/>
    <property type="molecule type" value="Genomic_DNA"/>
</dbReference>
<gene>
    <name evidence="2" type="ORF">G3574_18785</name>
</gene>
<evidence type="ECO:0000313" key="2">
    <source>
        <dbReference type="EMBL" id="NEX63135.1"/>
    </source>
</evidence>
<organism evidence="2 3">
    <name type="scientific">Noviherbaspirillum galbum</name>
    <dbReference type="NCBI Taxonomy" id="2709383"/>
    <lineage>
        <taxon>Bacteria</taxon>
        <taxon>Pseudomonadati</taxon>
        <taxon>Pseudomonadota</taxon>
        <taxon>Betaproteobacteria</taxon>
        <taxon>Burkholderiales</taxon>
        <taxon>Oxalobacteraceae</taxon>
        <taxon>Noviherbaspirillum</taxon>
    </lineage>
</organism>
<dbReference type="RefSeq" id="WP_163966624.1">
    <property type="nucleotide sequence ID" value="NZ_JAAIVB010000066.1"/>
</dbReference>
<keyword evidence="3" id="KW-1185">Reference proteome</keyword>